<evidence type="ECO:0000313" key="2">
    <source>
        <dbReference type="EMBL" id="QHT19300.1"/>
    </source>
</evidence>
<feature type="transmembrane region" description="Helical" evidence="1">
    <location>
        <begin position="12"/>
        <end position="38"/>
    </location>
</feature>
<keyword evidence="1" id="KW-1133">Transmembrane helix</keyword>
<keyword evidence="1" id="KW-0812">Transmembrane</keyword>
<accession>A0A6C0DSG9</accession>
<reference evidence="2" key="1">
    <citation type="journal article" date="2020" name="Nature">
        <title>Giant virus diversity and host interactions through global metagenomics.</title>
        <authorList>
            <person name="Schulz F."/>
            <person name="Roux S."/>
            <person name="Paez-Espino D."/>
            <person name="Jungbluth S."/>
            <person name="Walsh D.A."/>
            <person name="Denef V.J."/>
            <person name="McMahon K.D."/>
            <person name="Konstantinidis K.T."/>
            <person name="Eloe-Fadrosh E.A."/>
            <person name="Kyrpides N.C."/>
            <person name="Woyke T."/>
        </authorList>
    </citation>
    <scope>NUCLEOTIDE SEQUENCE</scope>
    <source>
        <strain evidence="2">GVMAG-M-3300023174-57</strain>
    </source>
</reference>
<dbReference type="AlphaFoldDB" id="A0A6C0DSG9"/>
<organism evidence="2">
    <name type="scientific">viral metagenome</name>
    <dbReference type="NCBI Taxonomy" id="1070528"/>
    <lineage>
        <taxon>unclassified sequences</taxon>
        <taxon>metagenomes</taxon>
        <taxon>organismal metagenomes</taxon>
    </lineage>
</organism>
<dbReference type="EMBL" id="MN739664">
    <property type="protein sequence ID" value="QHT19300.1"/>
    <property type="molecule type" value="Genomic_DNA"/>
</dbReference>
<protein>
    <submittedName>
        <fullName evidence="2">Uncharacterized protein</fullName>
    </submittedName>
</protein>
<proteinExistence type="predicted"/>
<sequence>MVKQDLPATFPYFSVVYIVLIAFAAYLLISQITSLLVYGCGRHRPGLVLERFSSDGDSAKRYFDSSSKTIEAYNTRITAVNAAIAAARDLYDGMHNDICSVMTQVDDGLTGNYVGNVPEEEYRLPAEQQASRKAKRQAGAATHLADLKKRFSAGYDNAPLVECFDTISPDEQESLEGLRTGILSGLNDLESSMGAAEKAFTTLRADVNDRQLATYYTSLAFTDKNITNMLKVQASATEGFDDGGPVLTFTPPKPPVSDPTAEPHVRLPKIAERLAVLERDVKNLVSGLQIMANTIALQNKILKKSKRIVNDTDEQKRRLDAQAAKISTTTT</sequence>
<name>A0A6C0DSG9_9ZZZZ</name>
<keyword evidence="1" id="KW-0472">Membrane</keyword>
<evidence type="ECO:0000256" key="1">
    <source>
        <dbReference type="SAM" id="Phobius"/>
    </source>
</evidence>